<dbReference type="SUPFAM" id="SSF51197">
    <property type="entry name" value="Clavaminate synthase-like"/>
    <property type="match status" value="1"/>
</dbReference>
<dbReference type="RefSeq" id="WP_227703492.1">
    <property type="nucleotide sequence ID" value="NZ_JBEAAL010000017.1"/>
</dbReference>
<organism evidence="1 2">
    <name type="scientific">Neorhizobium phenanthreniclasticum</name>
    <dbReference type="NCBI Taxonomy" id="3157917"/>
    <lineage>
        <taxon>Bacteria</taxon>
        <taxon>Pseudomonadati</taxon>
        <taxon>Pseudomonadota</taxon>
        <taxon>Alphaproteobacteria</taxon>
        <taxon>Hyphomicrobiales</taxon>
        <taxon>Rhizobiaceae</taxon>
        <taxon>Rhizobium/Agrobacterium group</taxon>
        <taxon>Neorhizobium</taxon>
    </lineage>
</organism>
<comment type="caution">
    <text evidence="1">The sequence shown here is derived from an EMBL/GenBank/DDBJ whole genome shotgun (WGS) entry which is preliminary data.</text>
</comment>
<gene>
    <name evidence="1" type="ORF">ABK249_20435</name>
</gene>
<evidence type="ECO:0008006" key="3">
    <source>
        <dbReference type="Google" id="ProtNLM"/>
    </source>
</evidence>
<dbReference type="EMBL" id="JBEAAL010000017">
    <property type="protein sequence ID" value="MEQ1407304.1"/>
    <property type="molecule type" value="Genomic_DNA"/>
</dbReference>
<proteinExistence type="predicted"/>
<evidence type="ECO:0000313" key="2">
    <source>
        <dbReference type="Proteomes" id="UP001496627"/>
    </source>
</evidence>
<name>A0ABV0M5Z8_9HYPH</name>
<keyword evidence="2" id="KW-1185">Reference proteome</keyword>
<accession>A0ABV0M5Z8</accession>
<sequence length="251" mass="28122">MFSFDVEPAMPHLTSAKRWLSALSDSDVHGIAQKIDKDGIYCAPDFLSADDLGRLQDFVAAAIALGGNQSVSLASNQLGGSGLDELGNCDEFKALFSRLYFSSLGRQAPEVKFYQILRCLTGRSVAKHSLMFHYDSYVITALVPVQIPQSGKRGDFLIIPNTRKIRSTYVLNLADKAILDNVLMQRLLRRRADGVKINRISMVPGNLYLFWGYRSIHTNEPVDEDAVRATALFHYADPHADSFLKRRLRLR</sequence>
<dbReference type="Proteomes" id="UP001496627">
    <property type="component" value="Unassembled WGS sequence"/>
</dbReference>
<protein>
    <recommendedName>
        <fullName evidence="3">2OG-Fe(II) oxygenase</fullName>
    </recommendedName>
</protein>
<evidence type="ECO:0000313" key="1">
    <source>
        <dbReference type="EMBL" id="MEQ1407304.1"/>
    </source>
</evidence>
<reference evidence="1 2" key="1">
    <citation type="submission" date="2024-05" db="EMBL/GenBank/DDBJ databases">
        <title>Neorhizobium sp. Rsf11, a plant growth promoting and heavy metal resistant PAH-degrader.</title>
        <authorList>
            <person name="Golubev S.N."/>
            <person name="Muratova A.Y."/>
            <person name="Markelova M.I."/>
        </authorList>
    </citation>
    <scope>NUCLEOTIDE SEQUENCE [LARGE SCALE GENOMIC DNA]</scope>
    <source>
        <strain evidence="1 2">Rsf11</strain>
    </source>
</reference>